<evidence type="ECO:0000313" key="11">
    <source>
        <dbReference type="EMBL" id="OAY83711.1"/>
    </source>
</evidence>
<keyword evidence="3" id="KW-0611">Plant defense</keyword>
<dbReference type="Pfam" id="PF01734">
    <property type="entry name" value="Patatin"/>
    <property type="match status" value="1"/>
</dbReference>
<evidence type="ECO:0000256" key="1">
    <source>
        <dbReference type="ARBA" id="ARBA00010240"/>
    </source>
</evidence>
<dbReference type="EC" id="3.1.1.-" evidence="8"/>
<protein>
    <recommendedName>
        <fullName evidence="8">Patatin</fullName>
        <ecNumber evidence="8">3.1.1.-</ecNumber>
    </recommendedName>
</protein>
<proteinExistence type="inferred from homology"/>
<dbReference type="OrthoDB" id="630895at2759"/>
<dbReference type="Proteomes" id="UP000092600">
    <property type="component" value="Unassembled WGS sequence"/>
</dbReference>
<dbReference type="GO" id="GO:0006952">
    <property type="term" value="P:defense response"/>
    <property type="evidence" value="ECO:0007669"/>
    <property type="project" value="UniProtKB-KW"/>
</dbReference>
<evidence type="ECO:0000313" key="12">
    <source>
        <dbReference type="Proteomes" id="UP000092600"/>
    </source>
</evidence>
<accession>A0A199W395</accession>
<gene>
    <name evidence="14" type="primary">LOC109712303</name>
    <name evidence="11" type="ORF">ACMD2_12544</name>
</gene>
<evidence type="ECO:0000256" key="7">
    <source>
        <dbReference type="PROSITE-ProRule" id="PRU01161"/>
    </source>
</evidence>
<dbReference type="PANTHER" id="PTHR32241:SF12">
    <property type="entry name" value="OS03G0784100 PROTEIN"/>
    <property type="match status" value="1"/>
</dbReference>
<evidence type="ECO:0000256" key="5">
    <source>
        <dbReference type="ARBA" id="ARBA00023098"/>
    </source>
</evidence>
<name>A0A199W395_ANACO</name>
<evidence type="ECO:0000256" key="4">
    <source>
        <dbReference type="ARBA" id="ARBA00022963"/>
    </source>
</evidence>
<dbReference type="InterPro" id="IPR016035">
    <property type="entry name" value="Acyl_Trfase/lysoPLipase"/>
</dbReference>
<comment type="function">
    <text evidence="6">Possesses non-specific lipolytic acyl hydrolase (LAH) activity. Hydrolyzes phospholipids as well as galactolipids. May play a role in disease resistance.</text>
</comment>
<dbReference type="GeneID" id="109712303"/>
<evidence type="ECO:0000256" key="8">
    <source>
        <dbReference type="RuleBase" id="RU361262"/>
    </source>
</evidence>
<evidence type="ECO:0000256" key="9">
    <source>
        <dbReference type="SAM" id="MobiDB-lite"/>
    </source>
</evidence>
<dbReference type="RefSeq" id="XP_020091383.1">
    <property type="nucleotide sequence ID" value="XM_020235794.1"/>
</dbReference>
<reference evidence="14" key="2">
    <citation type="submission" date="2025-04" db="UniProtKB">
        <authorList>
            <consortium name="RefSeq"/>
        </authorList>
    </citation>
    <scope>IDENTIFICATION</scope>
    <source>
        <tissue evidence="14">Leaf</tissue>
    </source>
</reference>
<evidence type="ECO:0000313" key="14">
    <source>
        <dbReference type="RefSeq" id="XP_020091383.1"/>
    </source>
</evidence>
<dbReference type="PROSITE" id="PS51635">
    <property type="entry name" value="PNPLA"/>
    <property type="match status" value="1"/>
</dbReference>
<evidence type="ECO:0000256" key="2">
    <source>
        <dbReference type="ARBA" id="ARBA00022801"/>
    </source>
</evidence>
<sequence length="461" mass="48264">MAAAAALIDPSFDVDKLSYEIFSILESKFLFGYDEPKLFSSAAASLPETPTKTPARCAAPAGRVRILSIDGGGRAADGILAAVALSRLEASLRERSGDPGSRIADYFDVAAGSGAGGVLAAMLFARGPDGRSMFSVEEALGFLARNLRRGALSGERRRVLRGIFRRSSPAGMFRRVFGEATLRDTVGPVLIPCYDLATGAPFLFSRADAVEGEGFDFRLREVCAATCAAAGAAVEMRSVDGRARIAAVGAGVAMGNPAAAAITHVLNNKREFPLAAGVENLLVVSLGCGEAMRVNLSAAATPTPTAAPPSAAEMLRIAAESAADMVDQAVAMAFGHSRTSNYIRIQATKPFEASKPTTDAKKATRAAEEMLAQRNAESVLFRGKKLSERTNAEKLEWCAVELVKEHGRRKTSPIPVVAVKSAGTPRLSSATVSTVTTSSLASSTAATPSPPPSHHRVVDRD</sequence>
<dbReference type="EMBL" id="LSRQ01000319">
    <property type="protein sequence ID" value="OAY83711.1"/>
    <property type="molecule type" value="Genomic_DNA"/>
</dbReference>
<dbReference type="Proteomes" id="UP000515123">
    <property type="component" value="Linkage group 7"/>
</dbReference>
<keyword evidence="13" id="KW-1185">Reference proteome</keyword>
<evidence type="ECO:0000259" key="10">
    <source>
        <dbReference type="PROSITE" id="PS51635"/>
    </source>
</evidence>
<evidence type="ECO:0000256" key="3">
    <source>
        <dbReference type="ARBA" id="ARBA00022821"/>
    </source>
</evidence>
<dbReference type="Gramene" id="Aco005066.1.mrna1">
    <property type="protein sequence ID" value="Aco005066.1.mrna1"/>
    <property type="gene ID" value="Aco005066.1.path1"/>
</dbReference>
<dbReference type="PANTHER" id="PTHR32241">
    <property type="entry name" value="PATATIN-LIKE PROTEIN 6"/>
    <property type="match status" value="1"/>
</dbReference>
<feature type="region of interest" description="Disordered" evidence="9">
    <location>
        <begin position="425"/>
        <end position="461"/>
    </location>
</feature>
<dbReference type="InterPro" id="IPR002641">
    <property type="entry name" value="PNPLA_dom"/>
</dbReference>
<organism evidence="11 12">
    <name type="scientific">Ananas comosus</name>
    <name type="common">Pineapple</name>
    <name type="synonym">Ananas ananas</name>
    <dbReference type="NCBI Taxonomy" id="4615"/>
    <lineage>
        <taxon>Eukaryota</taxon>
        <taxon>Viridiplantae</taxon>
        <taxon>Streptophyta</taxon>
        <taxon>Embryophyta</taxon>
        <taxon>Tracheophyta</taxon>
        <taxon>Spermatophyta</taxon>
        <taxon>Magnoliopsida</taxon>
        <taxon>Liliopsida</taxon>
        <taxon>Poales</taxon>
        <taxon>Bromeliaceae</taxon>
        <taxon>Bromelioideae</taxon>
        <taxon>Ananas</taxon>
    </lineage>
</organism>
<keyword evidence="4 8" id="KW-0442">Lipid degradation</keyword>
<evidence type="ECO:0000313" key="13">
    <source>
        <dbReference type="Proteomes" id="UP000515123"/>
    </source>
</evidence>
<dbReference type="Gene3D" id="3.40.1090.10">
    <property type="entry name" value="Cytosolic phospholipase A2 catalytic domain"/>
    <property type="match status" value="1"/>
</dbReference>
<dbReference type="SUPFAM" id="SSF52151">
    <property type="entry name" value="FabD/lysophospholipase-like"/>
    <property type="match status" value="1"/>
</dbReference>
<dbReference type="CDD" id="cd07199">
    <property type="entry name" value="Pat17_PNPLA8_PNPLA9_like"/>
    <property type="match status" value="1"/>
</dbReference>
<comment type="function">
    <text evidence="8">Lipolytic acyl hydrolase (LAH).</text>
</comment>
<dbReference type="STRING" id="4615.A0A199W395"/>
<feature type="domain" description="PNPLA" evidence="10">
    <location>
        <begin position="67"/>
        <end position="262"/>
    </location>
</feature>
<reference evidence="11 12" key="1">
    <citation type="journal article" date="2016" name="DNA Res.">
        <title>The draft genome of MD-2 pineapple using hybrid error correction of long reads.</title>
        <authorList>
            <person name="Redwan R.M."/>
            <person name="Saidin A."/>
            <person name="Kumar S.V."/>
        </authorList>
    </citation>
    <scope>NUCLEOTIDE SEQUENCE [LARGE SCALE GENOMIC DNA]</scope>
    <source>
        <strain evidence="12">cv. MD2</strain>
        <tissue evidence="11">Leaf</tissue>
    </source>
</reference>
<comment type="domain">
    <text evidence="8">The nitrogen atoms of the two glycine residues in the GGXR motif define the oxyanion hole, and stabilize the oxyanion that forms during the nucleophilic attack by the catalytic serine during substrate cleavage.</text>
</comment>
<keyword evidence="5 8" id="KW-0443">Lipid metabolism</keyword>
<evidence type="ECO:0000256" key="6">
    <source>
        <dbReference type="ARBA" id="ARBA00025642"/>
    </source>
</evidence>
<dbReference type="GO" id="GO:0016787">
    <property type="term" value="F:hydrolase activity"/>
    <property type="evidence" value="ECO:0007669"/>
    <property type="project" value="UniProtKB-KW"/>
</dbReference>
<dbReference type="GO" id="GO:0016042">
    <property type="term" value="P:lipid catabolic process"/>
    <property type="evidence" value="ECO:0007669"/>
    <property type="project" value="UniProtKB-KW"/>
</dbReference>
<dbReference type="AlphaFoldDB" id="A0A199W395"/>
<comment type="similarity">
    <text evidence="1 8">Belongs to the patatin family.</text>
</comment>
<feature type="compositionally biased region" description="Low complexity" evidence="9">
    <location>
        <begin position="427"/>
        <end position="447"/>
    </location>
</feature>
<keyword evidence="2 8" id="KW-0378">Hydrolase</keyword>
<comment type="caution">
    <text evidence="7">Lacks conserved residue(s) required for the propagation of feature annotation.</text>
</comment>